<feature type="transmembrane region" description="Helical" evidence="1">
    <location>
        <begin position="20"/>
        <end position="38"/>
    </location>
</feature>
<keyword evidence="3" id="KW-1185">Reference proteome</keyword>
<dbReference type="AlphaFoldDB" id="Q1JZR6"/>
<keyword evidence="1" id="KW-0812">Transmembrane</keyword>
<evidence type="ECO:0000256" key="1">
    <source>
        <dbReference type="SAM" id="Phobius"/>
    </source>
</evidence>
<evidence type="ECO:0008006" key="4">
    <source>
        <dbReference type="Google" id="ProtNLM"/>
    </source>
</evidence>
<keyword evidence="1" id="KW-0472">Membrane</keyword>
<dbReference type="OrthoDB" id="9944073at2"/>
<proteinExistence type="predicted"/>
<reference evidence="2" key="1">
    <citation type="submission" date="2006-05" db="EMBL/GenBank/DDBJ databases">
        <title>Annotation of the draft genome assembly of Desulfuromonas acetoxidans DSM 684.</title>
        <authorList>
            <consortium name="US DOE Joint Genome Institute (JGI-ORNL)"/>
            <person name="Larimer F."/>
            <person name="Land M."/>
            <person name="Hauser L."/>
        </authorList>
    </citation>
    <scope>NUCLEOTIDE SEQUENCE [LARGE SCALE GENOMIC DNA]</scope>
    <source>
        <strain evidence="2">DSM 684</strain>
    </source>
</reference>
<dbReference type="RefSeq" id="WP_006000318.1">
    <property type="nucleotide sequence ID" value="NZ_AAEW02000008.1"/>
</dbReference>
<dbReference type="EMBL" id="AAEW02000008">
    <property type="protein sequence ID" value="EAT15826.1"/>
    <property type="molecule type" value="Genomic_DNA"/>
</dbReference>
<reference evidence="2" key="2">
    <citation type="submission" date="2006-05" db="EMBL/GenBank/DDBJ databases">
        <title>Sequencing of the draft genome and assembly of Desulfuromonas acetoxidans DSM 684.</title>
        <authorList>
            <consortium name="US DOE Joint Genome Institute (JGI-PGF)"/>
            <person name="Copeland A."/>
            <person name="Lucas S."/>
            <person name="Lapidus A."/>
            <person name="Barry K."/>
            <person name="Detter J.C."/>
            <person name="Glavina del Rio T."/>
            <person name="Hammon N."/>
            <person name="Israni S."/>
            <person name="Dalin E."/>
            <person name="Tice H."/>
            <person name="Bruce D."/>
            <person name="Pitluck S."/>
            <person name="Richardson P."/>
        </authorList>
    </citation>
    <scope>NUCLEOTIDE SEQUENCE [LARGE SCALE GENOMIC DNA]</scope>
    <source>
        <strain evidence="2">DSM 684</strain>
    </source>
</reference>
<gene>
    <name evidence="2" type="ORF">Dace_2526</name>
</gene>
<keyword evidence="1" id="KW-1133">Transmembrane helix</keyword>
<name>Q1JZR6_DESA6</name>
<evidence type="ECO:0000313" key="2">
    <source>
        <dbReference type="EMBL" id="EAT15826.1"/>
    </source>
</evidence>
<sequence length="147" mass="16922">MQQTLHNIIDMLFNLPHLQLIFVSFMMLVFGLAVWRLQRRVHDETRRREEADRQLLNALQRLTRLEDQIEQGGSGKERNFERSLDHAELKNRLQTPPATSGNPPNKYRHVAALAEQGMDEKQIADVLHISIAEASQLISLSRIACSE</sequence>
<evidence type="ECO:0000313" key="3">
    <source>
        <dbReference type="Proteomes" id="UP000005695"/>
    </source>
</evidence>
<accession>Q1JZR6</accession>
<dbReference type="Proteomes" id="UP000005695">
    <property type="component" value="Unassembled WGS sequence"/>
</dbReference>
<protein>
    <recommendedName>
        <fullName evidence="4">DUF2802 domain-containing protein</fullName>
    </recommendedName>
</protein>
<organism evidence="2 3">
    <name type="scientific">Desulfuromonas acetoxidans (strain DSM 684 / 11070)</name>
    <dbReference type="NCBI Taxonomy" id="281689"/>
    <lineage>
        <taxon>Bacteria</taxon>
        <taxon>Pseudomonadati</taxon>
        <taxon>Thermodesulfobacteriota</taxon>
        <taxon>Desulfuromonadia</taxon>
        <taxon>Desulfuromonadales</taxon>
        <taxon>Desulfuromonadaceae</taxon>
        <taxon>Desulfuromonas</taxon>
    </lineage>
</organism>
<comment type="caution">
    <text evidence="2">The sequence shown here is derived from an EMBL/GenBank/DDBJ whole genome shotgun (WGS) entry which is preliminary data.</text>
</comment>